<dbReference type="SUPFAM" id="SSF81383">
    <property type="entry name" value="F-box domain"/>
    <property type="match status" value="1"/>
</dbReference>
<accession>A0A833R0V0</accession>
<name>A0A833R0V0_9POAL</name>
<feature type="domain" description="F-box" evidence="1">
    <location>
        <begin position="15"/>
        <end position="63"/>
    </location>
</feature>
<dbReference type="Proteomes" id="UP000623129">
    <property type="component" value="Unassembled WGS sequence"/>
</dbReference>
<dbReference type="PANTHER" id="PTHR31215">
    <property type="entry name" value="OS05G0510400 PROTEIN-RELATED"/>
    <property type="match status" value="1"/>
</dbReference>
<keyword evidence="3" id="KW-1185">Reference proteome</keyword>
<evidence type="ECO:0000313" key="2">
    <source>
        <dbReference type="EMBL" id="KAF3330662.1"/>
    </source>
</evidence>
<proteinExistence type="predicted"/>
<comment type="caution">
    <text evidence="2">The sequence shown here is derived from an EMBL/GenBank/DDBJ whole genome shotgun (WGS) entry which is preliminary data.</text>
</comment>
<dbReference type="InterPro" id="IPR036047">
    <property type="entry name" value="F-box-like_dom_sf"/>
</dbReference>
<gene>
    <name evidence="2" type="ORF">FCM35_KLT04016</name>
</gene>
<dbReference type="AlphaFoldDB" id="A0A833R0V0"/>
<dbReference type="EMBL" id="SWLB01000013">
    <property type="protein sequence ID" value="KAF3330662.1"/>
    <property type="molecule type" value="Genomic_DNA"/>
</dbReference>
<protein>
    <submittedName>
        <fullName evidence="2">F-box protein</fullName>
    </submittedName>
</protein>
<sequence length="370" mass="40709">MHPKTRIHADPSLQIDQFDRLPDSLLLLILNKLADVRSLGQCAAVSKRFNSLVPLVHDIYIKIDRVVTVDGSDPDETPNTPSPKPRNMFTNFLKMVLYVIKPFHHIRSNTSAARGPLFPRLSSQHSPAQVLRNFTQVRNLHIELPSGDVGTEDGVLLKWRAEFGCTLQNCVILGGTRIDKKSSLSLDQENANLNSNLNLNLNSVQEDNGTMPESFYTNGGLKLRVVWTISSLIAASTRHYLLRQIIKDHPTLVSLVLTDADAQGTLIMGSNQLKEVRENQLACSASSNRTQVPACNMKLRYAPYLELPGGVGLQGATLVAIKPSCEGSGTGNGSKKETDSFVLGAFDGVFKTAVKALMKRRSYLLEMNGF</sequence>
<evidence type="ECO:0000313" key="3">
    <source>
        <dbReference type="Proteomes" id="UP000623129"/>
    </source>
</evidence>
<evidence type="ECO:0000259" key="1">
    <source>
        <dbReference type="PROSITE" id="PS50181"/>
    </source>
</evidence>
<organism evidence="2 3">
    <name type="scientific">Carex littledalei</name>
    <dbReference type="NCBI Taxonomy" id="544730"/>
    <lineage>
        <taxon>Eukaryota</taxon>
        <taxon>Viridiplantae</taxon>
        <taxon>Streptophyta</taxon>
        <taxon>Embryophyta</taxon>
        <taxon>Tracheophyta</taxon>
        <taxon>Spermatophyta</taxon>
        <taxon>Magnoliopsida</taxon>
        <taxon>Liliopsida</taxon>
        <taxon>Poales</taxon>
        <taxon>Cyperaceae</taxon>
        <taxon>Cyperoideae</taxon>
        <taxon>Cariceae</taxon>
        <taxon>Carex</taxon>
        <taxon>Carex subgen. Euthyceras</taxon>
    </lineage>
</organism>
<dbReference type="OrthoDB" id="660108at2759"/>
<dbReference type="Gene3D" id="1.20.1280.50">
    <property type="match status" value="1"/>
</dbReference>
<dbReference type="PROSITE" id="PS50181">
    <property type="entry name" value="FBOX"/>
    <property type="match status" value="1"/>
</dbReference>
<dbReference type="InterPro" id="IPR001810">
    <property type="entry name" value="F-box_dom"/>
</dbReference>
<dbReference type="InterPro" id="IPR044809">
    <property type="entry name" value="AUF1-like"/>
</dbReference>
<dbReference type="Pfam" id="PF12937">
    <property type="entry name" value="F-box-like"/>
    <property type="match status" value="1"/>
</dbReference>
<reference evidence="2" key="1">
    <citation type="submission" date="2020-01" db="EMBL/GenBank/DDBJ databases">
        <title>Genome sequence of Kobresia littledalei, the first chromosome-level genome in the family Cyperaceae.</title>
        <authorList>
            <person name="Qu G."/>
        </authorList>
    </citation>
    <scope>NUCLEOTIDE SEQUENCE</scope>
    <source>
        <strain evidence="2">C.B.Clarke</strain>
        <tissue evidence="2">Leaf</tissue>
    </source>
</reference>